<evidence type="ECO:0000313" key="7">
    <source>
        <dbReference type="EMBL" id="GAJ19136.1"/>
    </source>
</evidence>
<keyword evidence="3" id="KW-0255">Endonuclease</keyword>
<dbReference type="EMBL" id="BARW01039266">
    <property type="protein sequence ID" value="GAJ19136.1"/>
    <property type="molecule type" value="Genomic_DNA"/>
</dbReference>
<protein>
    <recommendedName>
        <fullName evidence="8">Type II toxin-antitoxin system HicA family toxin</fullName>
    </recommendedName>
</protein>
<reference evidence="7" key="1">
    <citation type="journal article" date="2014" name="Front. Microbiol.">
        <title>High frequency of phylogenetically diverse reductive dehalogenase-homologous genes in deep subseafloor sedimentary metagenomes.</title>
        <authorList>
            <person name="Kawai M."/>
            <person name="Futagami T."/>
            <person name="Toyoda A."/>
            <person name="Takaki Y."/>
            <person name="Nishi S."/>
            <person name="Hori S."/>
            <person name="Arai W."/>
            <person name="Tsubouchi T."/>
            <person name="Morono Y."/>
            <person name="Uchiyama I."/>
            <person name="Ito T."/>
            <person name="Fujiyama A."/>
            <person name="Inagaki F."/>
            <person name="Takami H."/>
        </authorList>
    </citation>
    <scope>NUCLEOTIDE SEQUENCE</scope>
    <source>
        <strain evidence="7">Expedition CK06-06</strain>
    </source>
</reference>
<keyword evidence="1" id="KW-1277">Toxin-antitoxin system</keyword>
<sequence length="61" mass="6895">MKAISGKQLCRLLEKKGWDRKTINGSHHIYMKQGKKERISVPVHGNKDLKTGLLKAVIKIA</sequence>
<dbReference type="Pfam" id="PF07927">
    <property type="entry name" value="HicA_toxin"/>
    <property type="match status" value="1"/>
</dbReference>
<keyword evidence="2" id="KW-0540">Nuclease</keyword>
<evidence type="ECO:0000256" key="3">
    <source>
        <dbReference type="ARBA" id="ARBA00022759"/>
    </source>
</evidence>
<dbReference type="GO" id="GO:0004519">
    <property type="term" value="F:endonuclease activity"/>
    <property type="evidence" value="ECO:0007669"/>
    <property type="project" value="UniProtKB-KW"/>
</dbReference>
<evidence type="ECO:0000256" key="5">
    <source>
        <dbReference type="ARBA" id="ARBA00022884"/>
    </source>
</evidence>
<evidence type="ECO:0000256" key="1">
    <source>
        <dbReference type="ARBA" id="ARBA00022649"/>
    </source>
</evidence>
<dbReference type="InterPro" id="IPR012933">
    <property type="entry name" value="HicA_mRNA_interferase"/>
</dbReference>
<dbReference type="PANTHER" id="PTHR34873">
    <property type="entry name" value="SSR1766 PROTEIN"/>
    <property type="match status" value="1"/>
</dbReference>
<evidence type="ECO:0000256" key="4">
    <source>
        <dbReference type="ARBA" id="ARBA00022801"/>
    </source>
</evidence>
<name>X1VQS2_9ZZZZ</name>
<dbReference type="SUPFAM" id="SSF54786">
    <property type="entry name" value="YcfA/nrd intein domain"/>
    <property type="match status" value="1"/>
</dbReference>
<dbReference type="PANTHER" id="PTHR34873:SF3">
    <property type="entry name" value="ADDICTION MODULE TOXIN, HICA FAMILY"/>
    <property type="match status" value="1"/>
</dbReference>
<dbReference type="AlphaFoldDB" id="X1VQS2"/>
<dbReference type="GO" id="GO:0016787">
    <property type="term" value="F:hydrolase activity"/>
    <property type="evidence" value="ECO:0007669"/>
    <property type="project" value="UniProtKB-KW"/>
</dbReference>
<dbReference type="InterPro" id="IPR038570">
    <property type="entry name" value="HicA_sf"/>
</dbReference>
<evidence type="ECO:0008006" key="8">
    <source>
        <dbReference type="Google" id="ProtNLM"/>
    </source>
</evidence>
<dbReference type="Gene3D" id="3.30.920.30">
    <property type="entry name" value="Hypothetical protein"/>
    <property type="match status" value="1"/>
</dbReference>
<feature type="non-terminal residue" evidence="7">
    <location>
        <position position="61"/>
    </location>
</feature>
<evidence type="ECO:0000256" key="6">
    <source>
        <dbReference type="ARBA" id="ARBA00023016"/>
    </source>
</evidence>
<keyword evidence="5" id="KW-0694">RNA-binding</keyword>
<proteinExistence type="predicted"/>
<comment type="caution">
    <text evidence="7">The sequence shown here is derived from an EMBL/GenBank/DDBJ whole genome shotgun (WGS) entry which is preliminary data.</text>
</comment>
<keyword evidence="4" id="KW-0378">Hydrolase</keyword>
<gene>
    <name evidence="7" type="ORF">S12H4_59879</name>
</gene>
<accession>X1VQS2</accession>
<dbReference type="GO" id="GO:0003729">
    <property type="term" value="F:mRNA binding"/>
    <property type="evidence" value="ECO:0007669"/>
    <property type="project" value="InterPro"/>
</dbReference>
<keyword evidence="6" id="KW-0346">Stress response</keyword>
<organism evidence="7">
    <name type="scientific">marine sediment metagenome</name>
    <dbReference type="NCBI Taxonomy" id="412755"/>
    <lineage>
        <taxon>unclassified sequences</taxon>
        <taxon>metagenomes</taxon>
        <taxon>ecological metagenomes</taxon>
    </lineage>
</organism>
<evidence type="ECO:0000256" key="2">
    <source>
        <dbReference type="ARBA" id="ARBA00022722"/>
    </source>
</evidence>